<name>A0ABS6UXM9_9PSEU</name>
<evidence type="ECO:0000256" key="1">
    <source>
        <dbReference type="SAM" id="MobiDB-lite"/>
    </source>
</evidence>
<sequence length="103" mass="11101">MLTATVAAIPGLAQPAANEDPATPGPALLYAEPPRAPRLEDTGIWAADPIGICHTSAYRDGEYVHQGCVYDDQGGGNQYRWPHDTLLRNDTWAAPRSASRSTR</sequence>
<dbReference type="RefSeq" id="WP_218601817.1">
    <property type="nucleotide sequence ID" value="NZ_JADQDJ010000035.1"/>
</dbReference>
<gene>
    <name evidence="2" type="ORF">I4I81_22605</name>
</gene>
<protein>
    <recommendedName>
        <fullName evidence="4">Chitin-binding type-3 domain-containing protein</fullName>
    </recommendedName>
</protein>
<organism evidence="2 3">
    <name type="scientific">Pseudonocardia abyssalis</name>
    <dbReference type="NCBI Taxonomy" id="2792008"/>
    <lineage>
        <taxon>Bacteria</taxon>
        <taxon>Bacillati</taxon>
        <taxon>Actinomycetota</taxon>
        <taxon>Actinomycetes</taxon>
        <taxon>Pseudonocardiales</taxon>
        <taxon>Pseudonocardiaceae</taxon>
        <taxon>Pseudonocardia</taxon>
    </lineage>
</organism>
<evidence type="ECO:0000313" key="2">
    <source>
        <dbReference type="EMBL" id="MBW0137033.1"/>
    </source>
</evidence>
<evidence type="ECO:0008006" key="4">
    <source>
        <dbReference type="Google" id="ProtNLM"/>
    </source>
</evidence>
<accession>A0ABS6UXM9</accession>
<reference evidence="2 3" key="1">
    <citation type="submission" date="2020-11" db="EMBL/GenBank/DDBJ databases">
        <title>Pseudonocardia abyssalis sp. nov. and Pseudonocardia oceani sp. nov., description and phylogenomic analysis of two novel actinomycetes isolated from the deep Southern Ocean.</title>
        <authorList>
            <person name="Parra J."/>
        </authorList>
    </citation>
    <scope>NUCLEOTIDE SEQUENCE [LARGE SCALE GENOMIC DNA]</scope>
    <source>
        <strain evidence="2 3">KRD-168</strain>
    </source>
</reference>
<proteinExistence type="predicted"/>
<comment type="caution">
    <text evidence="2">The sequence shown here is derived from an EMBL/GenBank/DDBJ whole genome shotgun (WGS) entry which is preliminary data.</text>
</comment>
<keyword evidence="3" id="KW-1185">Reference proteome</keyword>
<dbReference type="EMBL" id="JADQDK010000001">
    <property type="protein sequence ID" value="MBW0137033.1"/>
    <property type="molecule type" value="Genomic_DNA"/>
</dbReference>
<evidence type="ECO:0000313" key="3">
    <source>
        <dbReference type="Proteomes" id="UP000694287"/>
    </source>
</evidence>
<dbReference type="Proteomes" id="UP000694287">
    <property type="component" value="Unassembled WGS sequence"/>
</dbReference>
<feature type="region of interest" description="Disordered" evidence="1">
    <location>
        <begin position="9"/>
        <end position="34"/>
    </location>
</feature>